<name>A0A1Y3B4U5_EURMA</name>
<dbReference type="PROSITE" id="PS51382">
    <property type="entry name" value="SPX"/>
    <property type="match status" value="1"/>
</dbReference>
<dbReference type="GO" id="GO:0016036">
    <property type="term" value="P:cellular response to phosphate starvation"/>
    <property type="evidence" value="ECO:0007669"/>
    <property type="project" value="TreeGrafter"/>
</dbReference>
<dbReference type="AlphaFoldDB" id="A0A1Y3B4U5"/>
<comment type="caution">
    <text evidence="8">The sequence shown here is derived from an EMBL/GenBank/DDBJ whole genome shotgun (WGS) entry which is preliminary data.</text>
</comment>
<dbReference type="GO" id="GO:0000822">
    <property type="term" value="F:inositol hexakisphosphate binding"/>
    <property type="evidence" value="ECO:0007669"/>
    <property type="project" value="TreeGrafter"/>
</dbReference>
<evidence type="ECO:0000256" key="4">
    <source>
        <dbReference type="ARBA" id="ARBA00022989"/>
    </source>
</evidence>
<dbReference type="InterPro" id="IPR004331">
    <property type="entry name" value="SPX_dom"/>
</dbReference>
<gene>
    <name evidence="8" type="ORF">BLA29_007958</name>
</gene>
<organism evidence="8 9">
    <name type="scientific">Euroglyphus maynei</name>
    <name type="common">Mayne's house dust mite</name>
    <dbReference type="NCBI Taxonomy" id="6958"/>
    <lineage>
        <taxon>Eukaryota</taxon>
        <taxon>Metazoa</taxon>
        <taxon>Ecdysozoa</taxon>
        <taxon>Arthropoda</taxon>
        <taxon>Chelicerata</taxon>
        <taxon>Arachnida</taxon>
        <taxon>Acari</taxon>
        <taxon>Acariformes</taxon>
        <taxon>Sarcoptiformes</taxon>
        <taxon>Astigmata</taxon>
        <taxon>Psoroptidia</taxon>
        <taxon>Analgoidea</taxon>
        <taxon>Pyroglyphidae</taxon>
        <taxon>Pyroglyphinae</taxon>
        <taxon>Euroglyphus</taxon>
    </lineage>
</organism>
<dbReference type="InterPro" id="IPR004342">
    <property type="entry name" value="EXS_C"/>
</dbReference>
<evidence type="ECO:0000313" key="8">
    <source>
        <dbReference type="EMBL" id="OTF74626.1"/>
    </source>
</evidence>
<keyword evidence="5 6" id="KW-0472">Membrane</keyword>
<evidence type="ECO:0000256" key="6">
    <source>
        <dbReference type="SAM" id="Phobius"/>
    </source>
</evidence>
<evidence type="ECO:0000259" key="7">
    <source>
        <dbReference type="PROSITE" id="PS51382"/>
    </source>
</evidence>
<feature type="non-terminal residue" evidence="8">
    <location>
        <position position="1"/>
    </location>
</feature>
<keyword evidence="4 6" id="KW-1133">Transmembrane helix</keyword>
<proteinExistence type="inferred from homology"/>
<feature type="transmembrane region" description="Helical" evidence="6">
    <location>
        <begin position="235"/>
        <end position="254"/>
    </location>
</feature>
<dbReference type="GO" id="GO:0005886">
    <property type="term" value="C:plasma membrane"/>
    <property type="evidence" value="ECO:0007669"/>
    <property type="project" value="TreeGrafter"/>
</dbReference>
<comment type="subcellular location">
    <subcellularLocation>
        <location evidence="1">Membrane</location>
        <topology evidence="1">Multi-pass membrane protein</topology>
    </subcellularLocation>
</comment>
<dbReference type="GO" id="GO:0005794">
    <property type="term" value="C:Golgi apparatus"/>
    <property type="evidence" value="ECO:0007669"/>
    <property type="project" value="TreeGrafter"/>
</dbReference>
<keyword evidence="8" id="KW-0675">Receptor</keyword>
<dbReference type="Pfam" id="PF03124">
    <property type="entry name" value="EXS"/>
    <property type="match status" value="1"/>
</dbReference>
<feature type="transmembrane region" description="Helical" evidence="6">
    <location>
        <begin position="209"/>
        <end position="229"/>
    </location>
</feature>
<dbReference type="PANTHER" id="PTHR10783">
    <property type="entry name" value="XENOTROPIC AND POLYTROPIC RETROVIRUS RECEPTOR 1-RELATED"/>
    <property type="match status" value="1"/>
</dbReference>
<dbReference type="EMBL" id="MUJZ01046150">
    <property type="protein sequence ID" value="OTF74626.1"/>
    <property type="molecule type" value="Genomic_DNA"/>
</dbReference>
<feature type="transmembrane region" description="Helical" evidence="6">
    <location>
        <begin position="170"/>
        <end position="188"/>
    </location>
</feature>
<protein>
    <submittedName>
        <fullName evidence="8">Xenotropic and polytropic retrovirus receptor 1-like protein</fullName>
    </submittedName>
</protein>
<sequence>TTPPLFQQTKESQKKQSRKLLKKINDLKLAFSEFYLNLVLLQNYQTLNFTGFRKILKKHDKLLNTSAGNQWRQDNVDQARFYTNKEVDKLIEKTENIFANVLEDGNRSRAMKRLRVPPLNAQQSLWTTFRVGFYSGLLIILCAALLIKLIHSNDVIKFNYLCLLFRGPFYIWLFIFLLGINVYGWRTSGVNHVLIFELDPRDHISEQHLFEVSFFFAVIWAFALLGYSFATTFNIDGNLFPLATVILFILFLINPTKTFRHTARFWLLRVLV</sequence>
<evidence type="ECO:0000256" key="3">
    <source>
        <dbReference type="ARBA" id="ARBA00022692"/>
    </source>
</evidence>
<feature type="domain" description="SPX" evidence="7">
    <location>
        <begin position="1"/>
        <end position="73"/>
    </location>
</feature>
<reference evidence="8 9" key="1">
    <citation type="submission" date="2017-03" db="EMBL/GenBank/DDBJ databases">
        <title>Genome Survey of Euroglyphus maynei.</title>
        <authorList>
            <person name="Arlian L.G."/>
            <person name="Morgan M.S."/>
            <person name="Rider S.D."/>
        </authorList>
    </citation>
    <scope>NUCLEOTIDE SEQUENCE [LARGE SCALE GENOMIC DNA]</scope>
    <source>
        <strain evidence="8">Arlian Lab</strain>
        <tissue evidence="8">Whole body</tissue>
    </source>
</reference>
<accession>A0A1Y3B4U5</accession>
<evidence type="ECO:0000256" key="2">
    <source>
        <dbReference type="ARBA" id="ARBA00009665"/>
    </source>
</evidence>
<evidence type="ECO:0000256" key="5">
    <source>
        <dbReference type="ARBA" id="ARBA00023136"/>
    </source>
</evidence>
<dbReference type="Proteomes" id="UP000194236">
    <property type="component" value="Unassembled WGS sequence"/>
</dbReference>
<keyword evidence="9" id="KW-1185">Reference proteome</keyword>
<dbReference type="Pfam" id="PF03105">
    <property type="entry name" value="SPX"/>
    <property type="match status" value="1"/>
</dbReference>
<feature type="transmembrane region" description="Helical" evidence="6">
    <location>
        <begin position="131"/>
        <end position="150"/>
    </location>
</feature>
<dbReference type="OrthoDB" id="9970435at2759"/>
<dbReference type="GO" id="GO:0006817">
    <property type="term" value="P:phosphate ion transport"/>
    <property type="evidence" value="ECO:0007669"/>
    <property type="project" value="TreeGrafter"/>
</dbReference>
<comment type="similarity">
    <text evidence="2">Belongs to the SYG1 (TC 2.A.94) family.</text>
</comment>
<evidence type="ECO:0000256" key="1">
    <source>
        <dbReference type="ARBA" id="ARBA00004141"/>
    </source>
</evidence>
<dbReference type="PANTHER" id="PTHR10783:SF103">
    <property type="entry name" value="SOLUTE CARRIER FAMILY 53 MEMBER 1"/>
    <property type="match status" value="1"/>
</dbReference>
<keyword evidence="3 6" id="KW-0812">Transmembrane</keyword>
<evidence type="ECO:0000313" key="9">
    <source>
        <dbReference type="Proteomes" id="UP000194236"/>
    </source>
</evidence>